<keyword evidence="8" id="KW-0804">Transcription</keyword>
<keyword evidence="4" id="KW-0863">Zinc-finger</keyword>
<keyword evidence="5" id="KW-0862">Zinc</keyword>
<dbReference type="Pfam" id="PF20645">
    <property type="entry name" value="Rrn7_cyclin_C"/>
    <property type="match status" value="1"/>
</dbReference>
<proteinExistence type="inferred from homology"/>
<dbReference type="PANTHER" id="PTHR31576">
    <property type="entry name" value="TATA BOX-BINDING PROTEIN-ASSOCIATED FACTOR RNA POLYMERASE I SUBUNIT B"/>
    <property type="match status" value="1"/>
</dbReference>
<keyword evidence="9" id="KW-0539">Nucleus</keyword>
<evidence type="ECO:0000313" key="15">
    <source>
        <dbReference type="Proteomes" id="UP001305779"/>
    </source>
</evidence>
<accession>A0ABR0EXV7</accession>
<dbReference type="EMBL" id="JAXOVC010000002">
    <property type="protein sequence ID" value="KAK4506028.1"/>
    <property type="molecule type" value="Genomic_DNA"/>
</dbReference>
<keyword evidence="7" id="KW-0238">DNA-binding</keyword>
<comment type="similarity">
    <text evidence="2">Belongs to the RRN7/TAF1B family.</text>
</comment>
<comment type="caution">
    <text evidence="14">The sequence shown here is derived from an EMBL/GenBank/DDBJ whole genome shotgun (WGS) entry which is preliminary data.</text>
</comment>
<evidence type="ECO:0000256" key="9">
    <source>
        <dbReference type="ARBA" id="ARBA00023242"/>
    </source>
</evidence>
<evidence type="ECO:0000256" key="1">
    <source>
        <dbReference type="ARBA" id="ARBA00004604"/>
    </source>
</evidence>
<feature type="domain" description="Rrn7/TAF1B C-terminal cyclin" evidence="13">
    <location>
        <begin position="239"/>
        <end position="409"/>
    </location>
</feature>
<evidence type="ECO:0000259" key="11">
    <source>
        <dbReference type="Pfam" id="PF11781"/>
    </source>
</evidence>
<evidence type="ECO:0000256" key="4">
    <source>
        <dbReference type="ARBA" id="ARBA00022771"/>
    </source>
</evidence>
<feature type="region of interest" description="Disordered" evidence="10">
    <location>
        <begin position="536"/>
        <end position="555"/>
    </location>
</feature>
<keyword evidence="6" id="KW-0805">Transcription regulation</keyword>
<dbReference type="InterPro" id="IPR048540">
    <property type="entry name" value="Rrn7_cyclin_N"/>
</dbReference>
<keyword evidence="3" id="KW-0479">Metal-binding</keyword>
<feature type="domain" description="RRN7-type" evidence="11">
    <location>
        <begin position="6"/>
        <end position="39"/>
    </location>
</feature>
<evidence type="ECO:0000256" key="7">
    <source>
        <dbReference type="ARBA" id="ARBA00023125"/>
    </source>
</evidence>
<dbReference type="Proteomes" id="UP001305779">
    <property type="component" value="Unassembled WGS sequence"/>
</dbReference>
<evidence type="ECO:0000256" key="2">
    <source>
        <dbReference type="ARBA" id="ARBA00006899"/>
    </source>
</evidence>
<sequence length="555" mass="62911">MSQRRSKRPQCSQYDCGSRRFHVGDDGFTYCDQGHQQSELGTVIAEDTGELVTLGKTSRRKDSDAESVATSKATGFSGARAFEHYLLCIQLVLRKQLRWLIDVQKLPPELETLVRDLWALRLQKLQGKVSYDSETDTEAVFSSQSERGSGTDTETATSRRSRQPTTRKKPTGPSLMDVVCIIYAGVMLLRTPLTIADLHKWMNGGELLFYCAGKGLPLSMRDRLPGYLQEQLEPQDLVAPESLHRNMLAMLTAFNTDFGMLAPPLNHPLILYRWIKELSLPLEIYVAAQRLGRLMQIDFTYSLDAQAWTNMSLRFPEIRLMALVVITTKLLFPFDDQKRYPKSARDPAALAMDWKLWTQLHSHGNNAEDANGEKGDPLTFEDAFKMTETESLDLAGDRLDQYLDWYERNMASEQVRERGRAGREADFRRALFRMFPAKGEFSDTREARAEINESGSTSGEKLLQIQSALRPKRIVADDGTDEIPRAGSFYPQHRAVEGLDHTTRIFYAKAAELAGFSLRGMVRAVFSMERRLLSHEKDLKKQEQEQSSTSTESPG</sequence>
<dbReference type="InterPro" id="IPR033599">
    <property type="entry name" value="TAF1B/Rrn7"/>
</dbReference>
<name>A0ABR0EXV7_ZASCE</name>
<evidence type="ECO:0008006" key="16">
    <source>
        <dbReference type="Google" id="ProtNLM"/>
    </source>
</evidence>
<dbReference type="InterPro" id="IPR021752">
    <property type="entry name" value="TF_Rrn7_Zf"/>
</dbReference>
<dbReference type="InterPro" id="IPR048538">
    <property type="entry name" value="Rrn7_cyclin_C"/>
</dbReference>
<feature type="compositionally biased region" description="Basic residues" evidence="10">
    <location>
        <begin position="159"/>
        <end position="170"/>
    </location>
</feature>
<feature type="compositionally biased region" description="Low complexity" evidence="10">
    <location>
        <begin position="545"/>
        <end position="555"/>
    </location>
</feature>
<feature type="region of interest" description="Disordered" evidence="10">
    <location>
        <begin position="136"/>
        <end position="171"/>
    </location>
</feature>
<reference evidence="14 15" key="1">
    <citation type="journal article" date="2023" name="G3 (Bethesda)">
        <title>A chromosome-level genome assembly of Zasmidium syzygii isolated from banana leaves.</title>
        <authorList>
            <person name="van Westerhoven A.C."/>
            <person name="Mehrabi R."/>
            <person name="Talebi R."/>
            <person name="Steentjes M.B.F."/>
            <person name="Corcolon B."/>
            <person name="Chong P.A."/>
            <person name="Kema G.H.J."/>
            <person name="Seidl M.F."/>
        </authorList>
    </citation>
    <scope>NUCLEOTIDE SEQUENCE [LARGE SCALE GENOMIC DNA]</scope>
    <source>
        <strain evidence="14 15">P124</strain>
    </source>
</reference>
<feature type="domain" description="Rrn7/TAF1B N-terminal cyclin" evidence="12">
    <location>
        <begin position="89"/>
        <end position="217"/>
    </location>
</feature>
<keyword evidence="15" id="KW-1185">Reference proteome</keyword>
<evidence type="ECO:0000259" key="13">
    <source>
        <dbReference type="Pfam" id="PF20645"/>
    </source>
</evidence>
<dbReference type="Pfam" id="PF20644">
    <property type="entry name" value="Rrn7_cyclin_N"/>
    <property type="match status" value="1"/>
</dbReference>
<evidence type="ECO:0000256" key="6">
    <source>
        <dbReference type="ARBA" id="ARBA00023015"/>
    </source>
</evidence>
<evidence type="ECO:0000256" key="3">
    <source>
        <dbReference type="ARBA" id="ARBA00022723"/>
    </source>
</evidence>
<organism evidence="14 15">
    <name type="scientific">Zasmidium cellare</name>
    <name type="common">Wine cellar mold</name>
    <name type="synonym">Racodium cellare</name>
    <dbReference type="NCBI Taxonomy" id="395010"/>
    <lineage>
        <taxon>Eukaryota</taxon>
        <taxon>Fungi</taxon>
        <taxon>Dikarya</taxon>
        <taxon>Ascomycota</taxon>
        <taxon>Pezizomycotina</taxon>
        <taxon>Dothideomycetes</taxon>
        <taxon>Dothideomycetidae</taxon>
        <taxon>Mycosphaerellales</taxon>
        <taxon>Mycosphaerellaceae</taxon>
        <taxon>Zasmidium</taxon>
    </lineage>
</organism>
<comment type="subcellular location">
    <subcellularLocation>
        <location evidence="1">Nucleus</location>
        <location evidence="1">Nucleolus</location>
    </subcellularLocation>
</comment>
<evidence type="ECO:0000313" key="14">
    <source>
        <dbReference type="EMBL" id="KAK4506028.1"/>
    </source>
</evidence>
<evidence type="ECO:0000256" key="10">
    <source>
        <dbReference type="SAM" id="MobiDB-lite"/>
    </source>
</evidence>
<evidence type="ECO:0000259" key="12">
    <source>
        <dbReference type="Pfam" id="PF20644"/>
    </source>
</evidence>
<evidence type="ECO:0000256" key="5">
    <source>
        <dbReference type="ARBA" id="ARBA00022833"/>
    </source>
</evidence>
<gene>
    <name evidence="14" type="ORF">PRZ48_003993</name>
</gene>
<dbReference type="Pfam" id="PF11781">
    <property type="entry name" value="Zn_ribbon_RRN7"/>
    <property type="match status" value="1"/>
</dbReference>
<evidence type="ECO:0000256" key="8">
    <source>
        <dbReference type="ARBA" id="ARBA00023163"/>
    </source>
</evidence>
<feature type="compositionally biased region" description="Polar residues" evidence="10">
    <location>
        <begin position="140"/>
        <end position="158"/>
    </location>
</feature>
<protein>
    <recommendedName>
        <fullName evidence="16">RRN7-type domain-containing protein</fullName>
    </recommendedName>
</protein>
<dbReference type="PANTHER" id="PTHR31576:SF2">
    <property type="entry name" value="TATA BOX-BINDING PROTEIN-ASSOCIATED FACTOR RNA POLYMERASE I SUBUNIT B"/>
    <property type="match status" value="1"/>
</dbReference>